<protein>
    <submittedName>
        <fullName evidence="2">Lysophospholipase III</fullName>
    </submittedName>
</protein>
<dbReference type="GO" id="GO:0008374">
    <property type="term" value="F:O-acyltransferase activity"/>
    <property type="evidence" value="ECO:0007669"/>
    <property type="project" value="InterPro"/>
</dbReference>
<dbReference type="AlphaFoldDB" id="A0A061RUD4"/>
<keyword evidence="1" id="KW-0732">Signal</keyword>
<evidence type="ECO:0000313" key="2">
    <source>
        <dbReference type="EMBL" id="JAC74384.1"/>
    </source>
</evidence>
<dbReference type="InterPro" id="IPR003386">
    <property type="entry name" value="LACT/PDAT_acylTrfase"/>
</dbReference>
<dbReference type="SUPFAM" id="SSF53474">
    <property type="entry name" value="alpha/beta-Hydrolases"/>
    <property type="match status" value="1"/>
</dbReference>
<dbReference type="GO" id="GO:0006629">
    <property type="term" value="P:lipid metabolic process"/>
    <property type="evidence" value="ECO:0007669"/>
    <property type="project" value="InterPro"/>
</dbReference>
<dbReference type="EMBL" id="GBEZ01011399">
    <property type="protein sequence ID" value="JAC74384.1"/>
    <property type="molecule type" value="Transcribed_RNA"/>
</dbReference>
<evidence type="ECO:0000256" key="1">
    <source>
        <dbReference type="SAM" id="SignalP"/>
    </source>
</evidence>
<sequence length="425" mass="47486">MSGILTLLYLSVYFTPVWASSVIPVILIPGNGGCQLEAKLQNKPRVPHWWCKKNSDWFRLWFDFKQLLPYQIDCWGDNMRLVYSDKNGGSYSDAPGVLVRAPGWGATNTLEYLDPYFRAGGSNMFGTLVDFLIRNGGKRGETVRGAPYDFRKVPSSEYFDKLKKLVEETKWENNGLPVNIVSHSLGGLVVARFLRSMSRSWRETNLRRWIAVATPFAGSEGIIQSFASGNNLGVTAVDPSAIRSVQRSSETNFWLLPSVEKYGDTVIASTGVRNYTARDYRSFFSDIGFPEGFAQFQRVERLYSIQDSAGELVSGINLTHCYGLGVDTPSSLVYDADDFSAGPETTFTADGDGTVGIESLQAFESSWLKSGRFERRIYPGVSHVGILQNEQFLSELVELLGWEPLQQVSRGRGSNPSRMESIPYR</sequence>
<gene>
    <name evidence="2" type="primary">LYPLA3</name>
    <name evidence="2" type="ORF">TSPGSL018_26105</name>
</gene>
<dbReference type="PANTHER" id="PTHR11440">
    <property type="entry name" value="LECITHIN-CHOLESTEROL ACYLTRANSFERASE-RELATED"/>
    <property type="match status" value="1"/>
</dbReference>
<dbReference type="Pfam" id="PF02450">
    <property type="entry name" value="LCAT"/>
    <property type="match status" value="1"/>
</dbReference>
<proteinExistence type="predicted"/>
<reference evidence="2" key="1">
    <citation type="submission" date="2014-05" db="EMBL/GenBank/DDBJ databases">
        <title>The transcriptome of the halophilic microalga Tetraselmis sp. GSL018 isolated from the Great Salt Lake, Utah.</title>
        <authorList>
            <person name="Jinkerson R.E."/>
            <person name="D'Adamo S."/>
            <person name="Posewitz M.C."/>
        </authorList>
    </citation>
    <scope>NUCLEOTIDE SEQUENCE</scope>
    <source>
        <strain evidence="2">GSL018</strain>
    </source>
</reference>
<feature type="signal peptide" evidence="1">
    <location>
        <begin position="1"/>
        <end position="19"/>
    </location>
</feature>
<dbReference type="InterPro" id="IPR029058">
    <property type="entry name" value="AB_hydrolase_fold"/>
</dbReference>
<name>A0A061RUD4_9CHLO</name>
<organism evidence="2">
    <name type="scientific">Tetraselmis sp. GSL018</name>
    <dbReference type="NCBI Taxonomy" id="582737"/>
    <lineage>
        <taxon>Eukaryota</taxon>
        <taxon>Viridiplantae</taxon>
        <taxon>Chlorophyta</taxon>
        <taxon>core chlorophytes</taxon>
        <taxon>Chlorodendrophyceae</taxon>
        <taxon>Chlorodendrales</taxon>
        <taxon>Chlorodendraceae</taxon>
        <taxon>Tetraselmis</taxon>
    </lineage>
</organism>
<dbReference type="Gene3D" id="3.40.50.1820">
    <property type="entry name" value="alpha/beta hydrolase"/>
    <property type="match status" value="1"/>
</dbReference>
<accession>A0A061RUD4</accession>
<feature type="chain" id="PRO_5001605975" evidence="1">
    <location>
        <begin position="20"/>
        <end position="425"/>
    </location>
</feature>